<gene>
    <name evidence="1" type="ORF">CLRAG_34860</name>
</gene>
<comment type="caution">
    <text evidence="1">The sequence shown here is derived from an EMBL/GenBank/DDBJ whole genome shotgun (WGS) entry which is preliminary data.</text>
</comment>
<dbReference type="AlphaFoldDB" id="A0A1A6AJX2"/>
<protein>
    <recommendedName>
        <fullName evidence="3">ACR</fullName>
    </recommendedName>
</protein>
<dbReference type="Pfam" id="PF02643">
    <property type="entry name" value="DUF192"/>
    <property type="match status" value="1"/>
</dbReference>
<evidence type="ECO:0008006" key="3">
    <source>
        <dbReference type="Google" id="ProtNLM"/>
    </source>
</evidence>
<dbReference type="Proteomes" id="UP000093954">
    <property type="component" value="Unassembled WGS sequence"/>
</dbReference>
<evidence type="ECO:0000313" key="2">
    <source>
        <dbReference type="Proteomes" id="UP000093954"/>
    </source>
</evidence>
<dbReference type="PATRIC" id="fig|1353534.3.peg.3555"/>
<sequence length="121" mass="13977">MLRGDNVVKTLVYESEVIAEIFIADSFVKRFLGFMFRKKPHHEGILIKPCNSIHTFFMKFSIDVLFVSEDMKVIKKVENLKPGKIIMPQGKAKMVIEGITGTFKNVEEGKLIEIRQKIYIK</sequence>
<name>A0A1A6AJX2_9CLOT</name>
<dbReference type="EMBL" id="LROS01000066">
    <property type="protein sequence ID" value="OBR90308.1"/>
    <property type="molecule type" value="Genomic_DNA"/>
</dbReference>
<dbReference type="InterPro" id="IPR038695">
    <property type="entry name" value="Saro_0823-like_sf"/>
</dbReference>
<dbReference type="InterPro" id="IPR003795">
    <property type="entry name" value="DUF192"/>
</dbReference>
<keyword evidence="2" id="KW-1185">Reference proteome</keyword>
<dbReference type="Gene3D" id="2.60.120.1140">
    <property type="entry name" value="Protein of unknown function DUF192"/>
    <property type="match status" value="1"/>
</dbReference>
<accession>A0A1A6AJX2</accession>
<reference evidence="1 2" key="1">
    <citation type="journal article" date="2012" name="Front. Microbiol.">
        <title>Draft Genome Sequence of the Virulent Strain 01-B526 of the Fish Pathogen Aeromonas salmonicida.</title>
        <authorList>
            <person name="Charette S.J."/>
            <person name="Brochu F."/>
            <person name="Boyle B."/>
            <person name="Filion G."/>
            <person name="Tanaka K.H."/>
            <person name="Derome N."/>
        </authorList>
    </citation>
    <scope>NUCLEOTIDE SEQUENCE [LARGE SCALE GENOMIC DNA]</scope>
    <source>
        <strain evidence="1 2">P11</strain>
    </source>
</reference>
<evidence type="ECO:0000313" key="1">
    <source>
        <dbReference type="EMBL" id="OBR90308.1"/>
    </source>
</evidence>
<organism evidence="1 2">
    <name type="scientific">Clostridium ragsdalei P11</name>
    <dbReference type="NCBI Taxonomy" id="1353534"/>
    <lineage>
        <taxon>Bacteria</taxon>
        <taxon>Bacillati</taxon>
        <taxon>Bacillota</taxon>
        <taxon>Clostridia</taxon>
        <taxon>Eubacteriales</taxon>
        <taxon>Clostridiaceae</taxon>
        <taxon>Clostridium</taxon>
    </lineage>
</organism>
<proteinExistence type="predicted"/>